<dbReference type="Proteomes" id="UP001163036">
    <property type="component" value="Chromosome 2"/>
</dbReference>
<dbReference type="PANTHER" id="PTHR37816">
    <property type="entry name" value="YALI0E33011P"/>
    <property type="match status" value="1"/>
</dbReference>
<sequence>MKRINVIGSSGSGKSTFAKALAQKLDVTHIEMDKLFWKAGWQESTDHEFFSNLKTALTQSEWVLDGNYSRTESIKWQDVDTIIWLDYSRTVTFYRAIKRALTRIYTKQEVWEGTGNRESLYRLFTKDSIVLWSIKNYAKRRQKYLQLKRELSGSPIQFVHLTNPKKAQAYLEKL</sequence>
<proteinExistence type="predicted"/>
<dbReference type="RefSeq" id="WP_020837934.1">
    <property type="nucleotide sequence ID" value="NZ_CANUHX010000008.1"/>
</dbReference>
<dbReference type="PANTHER" id="PTHR37816:SF1">
    <property type="entry name" value="TOXIN"/>
    <property type="match status" value="1"/>
</dbReference>
<evidence type="ECO:0000313" key="2">
    <source>
        <dbReference type="EMBL" id="UYV28508.1"/>
    </source>
</evidence>
<dbReference type="EMBL" id="CP097356">
    <property type="protein sequence ID" value="UYV28508.1"/>
    <property type="molecule type" value="Genomic_DNA"/>
</dbReference>
<dbReference type="GO" id="GO:0016301">
    <property type="term" value="F:kinase activity"/>
    <property type="evidence" value="ECO:0007669"/>
    <property type="project" value="UniProtKB-KW"/>
</dbReference>
<dbReference type="EMBL" id="JABCLB010001107">
    <property type="protein sequence ID" value="NMU83593.1"/>
    <property type="molecule type" value="Genomic_DNA"/>
</dbReference>
<dbReference type="AlphaFoldDB" id="A0A7Y0SHP6"/>
<accession>A0A7Y0SHP6</accession>
<keyword evidence="1" id="KW-0418">Kinase</keyword>
<organism evidence="1 3">
    <name type="scientific">Vibrio parahaemolyticus</name>
    <dbReference type="NCBI Taxonomy" id="670"/>
    <lineage>
        <taxon>Bacteria</taxon>
        <taxon>Pseudomonadati</taxon>
        <taxon>Pseudomonadota</taxon>
        <taxon>Gammaproteobacteria</taxon>
        <taxon>Vibrionales</taxon>
        <taxon>Vibrionaceae</taxon>
        <taxon>Vibrio</taxon>
    </lineage>
</organism>
<protein>
    <submittedName>
        <fullName evidence="2">AAA family ATPase</fullName>
    </submittedName>
    <submittedName>
        <fullName evidence="1">Adenylate kinase</fullName>
    </submittedName>
</protein>
<dbReference type="Proteomes" id="UP000518904">
    <property type="component" value="Unassembled WGS sequence"/>
</dbReference>
<reference evidence="1 3" key="1">
    <citation type="submission" date="2020-04" db="EMBL/GenBank/DDBJ databases">
        <title>Whole-genome sequencing of Vibrio spp. from China reveals different genetic environments of blaCTX-M-14 among diverse lineages.</title>
        <authorList>
            <person name="Zheng Z."/>
            <person name="Ye L."/>
            <person name="Chen S."/>
        </authorList>
    </citation>
    <scope>NUCLEOTIDE SEQUENCE [LARGE SCALE GENOMIC DNA]</scope>
    <source>
        <strain evidence="1 3">Vb0551</strain>
    </source>
</reference>
<dbReference type="InterPro" id="IPR052922">
    <property type="entry name" value="Cytidylate_Kinase-2"/>
</dbReference>
<keyword evidence="1" id="KW-0808">Transferase</keyword>
<dbReference type="Gene3D" id="3.40.50.300">
    <property type="entry name" value="P-loop containing nucleotide triphosphate hydrolases"/>
    <property type="match status" value="1"/>
</dbReference>
<dbReference type="SUPFAM" id="SSF52540">
    <property type="entry name" value="P-loop containing nucleoside triphosphate hydrolases"/>
    <property type="match status" value="1"/>
</dbReference>
<evidence type="ECO:0000313" key="3">
    <source>
        <dbReference type="Proteomes" id="UP000518904"/>
    </source>
</evidence>
<name>A0A7Y0SHP6_VIBPH</name>
<dbReference type="InterPro" id="IPR027417">
    <property type="entry name" value="P-loop_NTPase"/>
</dbReference>
<reference evidence="2" key="2">
    <citation type="submission" date="2022-05" db="EMBL/GenBank/DDBJ databases">
        <title>Megaplasmid of Vibrio parahaemolyticus.</title>
        <authorList>
            <person name="Strauch E."/>
            <person name="Borowiak M."/>
        </authorList>
    </citation>
    <scope>NUCLEOTIDE SEQUENCE</scope>
    <source>
        <strain evidence="2">16-VB00198</strain>
    </source>
</reference>
<gene>
    <name evidence="1" type="ORF">HKB16_11880</name>
    <name evidence="2" type="ORF">M5598_22605</name>
</gene>
<evidence type="ECO:0000313" key="1">
    <source>
        <dbReference type="EMBL" id="NMU83593.1"/>
    </source>
</evidence>